<proteinExistence type="evidence at transcript level"/>
<dbReference type="EMBL" id="GAMC01015845">
    <property type="protein sequence ID" value="JAB90710.1"/>
    <property type="molecule type" value="mRNA"/>
</dbReference>
<dbReference type="AlphaFoldDB" id="W8APL1"/>
<reference evidence="2" key="1">
    <citation type="submission" date="2013-07" db="EMBL/GenBank/DDBJ databases">
        <authorList>
            <person name="Geib S."/>
        </authorList>
    </citation>
    <scope>NUCLEOTIDE SEQUENCE</scope>
</reference>
<sequence>MANAVASPKPIDTTSKRKHDSTASEVAIPAAVDQPANRKSKKPTKVASAQQENALPDISTPATPSSRSRYQRKAKTPTGGYVISYVEPPSPNSEDTPVEEESSSNSSSVEAARKTVVATADMMSGEQNDATQSAQATTNQPKSHKRAKSHKHKKSKKKKREMEAINNAERELALASSEVMATTARLNGVVIATSCIENDNGEKASAESYDDDEHTSSTKPPLTTTIKFKMKVQNESSTKKAKSSNSKKHKRRR</sequence>
<feature type="compositionally biased region" description="Polar residues" evidence="1">
    <location>
        <begin position="125"/>
        <end position="141"/>
    </location>
</feature>
<evidence type="ECO:0000256" key="1">
    <source>
        <dbReference type="SAM" id="MobiDB-lite"/>
    </source>
</evidence>
<feature type="compositionally biased region" description="Polar residues" evidence="1">
    <location>
        <begin position="217"/>
        <end position="226"/>
    </location>
</feature>
<accession>W8APL1</accession>
<feature type="region of interest" description="Disordered" evidence="1">
    <location>
        <begin position="1"/>
        <end position="167"/>
    </location>
</feature>
<dbReference type="OrthoDB" id="784962at2759"/>
<evidence type="ECO:0000313" key="2">
    <source>
        <dbReference type="EMBL" id="JAB90710.1"/>
    </source>
</evidence>
<organism evidence="2">
    <name type="scientific">Ceratitis capitata</name>
    <name type="common">Mediterranean fruit fly</name>
    <name type="synonym">Tephritis capitata</name>
    <dbReference type="NCBI Taxonomy" id="7213"/>
    <lineage>
        <taxon>Eukaryota</taxon>
        <taxon>Metazoa</taxon>
        <taxon>Ecdysozoa</taxon>
        <taxon>Arthropoda</taxon>
        <taxon>Hexapoda</taxon>
        <taxon>Insecta</taxon>
        <taxon>Pterygota</taxon>
        <taxon>Neoptera</taxon>
        <taxon>Endopterygota</taxon>
        <taxon>Diptera</taxon>
        <taxon>Brachycera</taxon>
        <taxon>Muscomorpha</taxon>
        <taxon>Tephritoidea</taxon>
        <taxon>Tephritidae</taxon>
        <taxon>Ceratitis</taxon>
        <taxon>Ceratitis</taxon>
    </lineage>
</organism>
<reference evidence="2" key="2">
    <citation type="journal article" date="2014" name="BMC Genomics">
        <title>A genomic perspective to assessing quality of mass-reared SIT flies used in Mediterranean fruit fly (Ceratitis capitata) eradication in California.</title>
        <authorList>
            <person name="Calla B."/>
            <person name="Hall B."/>
            <person name="Hou S."/>
            <person name="Geib S.M."/>
        </authorList>
    </citation>
    <scope>NUCLEOTIDE SEQUENCE</scope>
</reference>
<feature type="compositionally biased region" description="Basic residues" evidence="1">
    <location>
        <begin position="142"/>
        <end position="159"/>
    </location>
</feature>
<protein>
    <submittedName>
        <fullName evidence="2">Uncharacterized protein</fullName>
    </submittedName>
</protein>
<feature type="compositionally biased region" description="Basic residues" evidence="1">
    <location>
        <begin position="239"/>
        <end position="253"/>
    </location>
</feature>
<feature type="region of interest" description="Disordered" evidence="1">
    <location>
        <begin position="195"/>
        <end position="253"/>
    </location>
</feature>
<name>W8APL1_CERCA</name>